<accession>A0A401LGS0</accession>
<sequence length="368" mass="41809">MKAKDLYDIAIIGTGPAGATLARLLYPKYNIIAIDKKTPHGDGFQKPCGGLICTDAQKALASFDLTLPKDVLVDPQIFAVKTIDLKNKLIRHYQRFYINMDRHKFDLWLESLLPKTVELHSNAVCTELKRENGGFLISYQDLETKQIRTVRAKFLVGADGANSIVRRTFYPEKKLRRYLSIQQWFPETHRNPFYSCIFDPETTDCCSWSISKDHQFIFGGAFPLDHARERFERQKAKLEEIGFRFGAPLKTEACLVLRPASFRDFCKGEKGIFLIGEAAGFISASSLEGISSAIGSAKTLSGVLNHPRSNPNERYWQKTLPLRLKLFTKVLKSPFLYRSFLRKLVMKSGIQSIKITETLANPPFFAKK</sequence>
<dbReference type="NCBIfam" id="NF008519">
    <property type="entry name" value="PRK11445.1"/>
    <property type="match status" value="1"/>
</dbReference>
<dbReference type="SUPFAM" id="SSF51905">
    <property type="entry name" value="FAD/NAD(P)-binding domain"/>
    <property type="match status" value="1"/>
</dbReference>
<evidence type="ECO:0000313" key="2">
    <source>
        <dbReference type="EMBL" id="GCB30718.1"/>
    </source>
</evidence>
<dbReference type="AlphaFoldDB" id="A0A401LGS0"/>
<organism evidence="2 3">
    <name type="scientific">Anaerotignum faecicola</name>
    <dbReference type="NCBI Taxonomy" id="2358141"/>
    <lineage>
        <taxon>Bacteria</taxon>
        <taxon>Bacillati</taxon>
        <taxon>Bacillota</taxon>
        <taxon>Clostridia</taxon>
        <taxon>Lachnospirales</taxon>
        <taxon>Anaerotignaceae</taxon>
        <taxon>Anaerotignum</taxon>
    </lineage>
</organism>
<keyword evidence="3" id="KW-1185">Reference proteome</keyword>
<reference evidence="2 3" key="1">
    <citation type="submission" date="2018-10" db="EMBL/GenBank/DDBJ databases">
        <title>Draft Genome Sequence of Anaerotignum sp. KCTC 15736.</title>
        <authorList>
            <person name="Choi S.H."/>
            <person name="Kim J.S."/>
            <person name="Kang S.W."/>
            <person name="Lee J.S."/>
            <person name="Park S.H."/>
        </authorList>
    </citation>
    <scope>NUCLEOTIDE SEQUENCE [LARGE SCALE GENOMIC DNA]</scope>
    <source>
        <strain evidence="2 3">KCTC 15736</strain>
    </source>
</reference>
<dbReference type="GO" id="GO:0071949">
    <property type="term" value="F:FAD binding"/>
    <property type="evidence" value="ECO:0007669"/>
    <property type="project" value="InterPro"/>
</dbReference>
<dbReference type="OrthoDB" id="9806565at2"/>
<dbReference type="Proteomes" id="UP000287361">
    <property type="component" value="Unassembled WGS sequence"/>
</dbReference>
<dbReference type="InterPro" id="IPR036188">
    <property type="entry name" value="FAD/NAD-bd_sf"/>
</dbReference>
<evidence type="ECO:0000313" key="3">
    <source>
        <dbReference type="Proteomes" id="UP000287361"/>
    </source>
</evidence>
<dbReference type="EMBL" id="BHVZ01000014">
    <property type="protein sequence ID" value="GCB30718.1"/>
    <property type="molecule type" value="Genomic_DNA"/>
</dbReference>
<dbReference type="InterPro" id="IPR050407">
    <property type="entry name" value="Geranylgeranyl_reductase"/>
</dbReference>
<name>A0A401LGS0_9FIRM</name>
<dbReference type="Pfam" id="PF01494">
    <property type="entry name" value="FAD_binding_3"/>
    <property type="match status" value="1"/>
</dbReference>
<proteinExistence type="predicted"/>
<dbReference type="Gene3D" id="3.50.50.60">
    <property type="entry name" value="FAD/NAD(P)-binding domain"/>
    <property type="match status" value="1"/>
</dbReference>
<dbReference type="InterPro" id="IPR002938">
    <property type="entry name" value="FAD-bd"/>
</dbReference>
<evidence type="ECO:0000259" key="1">
    <source>
        <dbReference type="Pfam" id="PF01494"/>
    </source>
</evidence>
<dbReference type="PANTHER" id="PTHR42685:SF22">
    <property type="entry name" value="CONDITIONED MEDIUM FACTOR RECEPTOR 1"/>
    <property type="match status" value="1"/>
</dbReference>
<protein>
    <submittedName>
        <fullName evidence="2">Oxidoreductase</fullName>
    </submittedName>
</protein>
<comment type="caution">
    <text evidence="2">The sequence shown here is derived from an EMBL/GenBank/DDBJ whole genome shotgun (WGS) entry which is preliminary data.</text>
</comment>
<dbReference type="PANTHER" id="PTHR42685">
    <property type="entry name" value="GERANYLGERANYL DIPHOSPHATE REDUCTASE"/>
    <property type="match status" value="1"/>
</dbReference>
<feature type="domain" description="FAD-binding" evidence="1">
    <location>
        <begin position="130"/>
        <end position="169"/>
    </location>
</feature>
<dbReference type="PRINTS" id="PR00420">
    <property type="entry name" value="RNGMNOXGNASE"/>
</dbReference>
<gene>
    <name evidence="2" type="ORF">KGMB03357_23790</name>
</gene>